<comment type="caution">
    <text evidence="6">The sequence shown here is derived from an EMBL/GenBank/DDBJ whole genome shotgun (WGS) entry which is preliminary data.</text>
</comment>
<feature type="transmembrane region" description="Helical" evidence="5">
    <location>
        <begin position="86"/>
        <end position="102"/>
    </location>
</feature>
<evidence type="ECO:0000256" key="4">
    <source>
        <dbReference type="ARBA" id="ARBA00023136"/>
    </source>
</evidence>
<feature type="transmembrane region" description="Helical" evidence="5">
    <location>
        <begin position="122"/>
        <end position="145"/>
    </location>
</feature>
<gene>
    <name evidence="6" type="ORF">RF11_06220</name>
</gene>
<accession>A0A0C2MH81</accession>
<reference evidence="6 7" key="1">
    <citation type="journal article" date="2014" name="Genome Biol. Evol.">
        <title>The genome of the myxosporean Thelohanellus kitauei shows adaptations to nutrient acquisition within its fish host.</title>
        <authorList>
            <person name="Yang Y."/>
            <person name="Xiong J."/>
            <person name="Zhou Z."/>
            <person name="Huo F."/>
            <person name="Miao W."/>
            <person name="Ran C."/>
            <person name="Liu Y."/>
            <person name="Zhang J."/>
            <person name="Feng J."/>
            <person name="Wang M."/>
            <person name="Wang M."/>
            <person name="Wang L."/>
            <person name="Yao B."/>
        </authorList>
    </citation>
    <scope>NUCLEOTIDE SEQUENCE [LARGE SCALE GENOMIC DNA]</scope>
    <source>
        <strain evidence="6">Wuqing</strain>
    </source>
</reference>
<feature type="transmembrane region" description="Helical" evidence="5">
    <location>
        <begin position="166"/>
        <end position="187"/>
    </location>
</feature>
<name>A0A0C2MH81_THEKT</name>
<dbReference type="PANTHER" id="PTHR12778">
    <property type="entry name" value="SOLUTE CARRIER FAMILY 33 ACETYL-COA TRANSPORTER -RELATED"/>
    <property type="match status" value="1"/>
</dbReference>
<dbReference type="InterPro" id="IPR024371">
    <property type="entry name" value="AcetylCoA_trans_1-like"/>
</dbReference>
<evidence type="ECO:0000256" key="1">
    <source>
        <dbReference type="ARBA" id="ARBA00004141"/>
    </source>
</evidence>
<evidence type="ECO:0000313" key="6">
    <source>
        <dbReference type="EMBL" id="KII63684.1"/>
    </source>
</evidence>
<evidence type="ECO:0000256" key="2">
    <source>
        <dbReference type="ARBA" id="ARBA00022692"/>
    </source>
</evidence>
<dbReference type="GO" id="GO:0008521">
    <property type="term" value="F:acetyl-CoA transmembrane transporter activity"/>
    <property type="evidence" value="ECO:0007669"/>
    <property type="project" value="InterPro"/>
</dbReference>
<dbReference type="PANTHER" id="PTHR12778:SF9">
    <property type="entry name" value="ACETYL-COENZYME A TRANSPORTER 1"/>
    <property type="match status" value="1"/>
</dbReference>
<keyword evidence="4 5" id="KW-0472">Membrane</keyword>
<proteinExistence type="predicted"/>
<dbReference type="GO" id="GO:0035348">
    <property type="term" value="P:acetyl-CoA transmembrane transport"/>
    <property type="evidence" value="ECO:0007669"/>
    <property type="project" value="InterPro"/>
</dbReference>
<evidence type="ECO:0000313" key="7">
    <source>
        <dbReference type="Proteomes" id="UP000031668"/>
    </source>
</evidence>
<evidence type="ECO:0000256" key="3">
    <source>
        <dbReference type="ARBA" id="ARBA00022989"/>
    </source>
</evidence>
<dbReference type="SUPFAM" id="SSF103473">
    <property type="entry name" value="MFS general substrate transporter"/>
    <property type="match status" value="1"/>
</dbReference>
<organism evidence="6 7">
    <name type="scientific">Thelohanellus kitauei</name>
    <name type="common">Myxosporean</name>
    <dbReference type="NCBI Taxonomy" id="669202"/>
    <lineage>
        <taxon>Eukaryota</taxon>
        <taxon>Metazoa</taxon>
        <taxon>Cnidaria</taxon>
        <taxon>Myxozoa</taxon>
        <taxon>Myxosporea</taxon>
        <taxon>Bivalvulida</taxon>
        <taxon>Platysporina</taxon>
        <taxon>Myxobolidae</taxon>
        <taxon>Thelohanellus</taxon>
    </lineage>
</organism>
<feature type="transmembrane region" description="Helical" evidence="5">
    <location>
        <begin position="199"/>
        <end position="217"/>
    </location>
</feature>
<evidence type="ECO:0000256" key="5">
    <source>
        <dbReference type="SAM" id="Phobius"/>
    </source>
</evidence>
<dbReference type="GO" id="GO:0016020">
    <property type="term" value="C:membrane"/>
    <property type="evidence" value="ECO:0007669"/>
    <property type="project" value="UniProtKB-SubCell"/>
</dbReference>
<dbReference type="OrthoDB" id="6415790at2759"/>
<sequence length="265" mass="30457">MEPDCINKDHLIKEFYPNFLMLIVLYCLQGLPLGLADIFPYIIQTLGASYKDLARFSITTWPFSLKILWAPFVDGVYIKSIGQRKTWIFITQLAIGCMFIYLSSRIDYYFSYIKTASVLNNLIFIFTFLIFLAATQDIAVDGWGLNLFPRSLISYASFSNTVGQTIGYLIGNTIFLLITSPINLPIFKSNDELVSESSFMFAIGILFIVITISILIFKHEESSNQITTSTREDITKSYKELFFYIKQPFILKITLMLLTIRVKEY</sequence>
<dbReference type="AlphaFoldDB" id="A0A0C2MH81"/>
<keyword evidence="7" id="KW-1185">Reference proteome</keyword>
<dbReference type="InterPro" id="IPR004752">
    <property type="entry name" value="AmpG_permease/AT-1"/>
</dbReference>
<dbReference type="InterPro" id="IPR036259">
    <property type="entry name" value="MFS_trans_sf"/>
</dbReference>
<dbReference type="Pfam" id="PF13000">
    <property type="entry name" value="Acatn"/>
    <property type="match status" value="1"/>
</dbReference>
<comment type="subcellular location">
    <subcellularLocation>
        <location evidence="1">Membrane</location>
        <topology evidence="1">Multi-pass membrane protein</topology>
    </subcellularLocation>
</comment>
<protein>
    <submittedName>
        <fullName evidence="6">Acetyl-coenzyme A transporter 1</fullName>
    </submittedName>
</protein>
<feature type="transmembrane region" description="Helical" evidence="5">
    <location>
        <begin position="20"/>
        <end position="43"/>
    </location>
</feature>
<dbReference type="Proteomes" id="UP000031668">
    <property type="component" value="Unassembled WGS sequence"/>
</dbReference>
<dbReference type="EMBL" id="JWZT01004623">
    <property type="protein sequence ID" value="KII63684.1"/>
    <property type="molecule type" value="Genomic_DNA"/>
</dbReference>
<dbReference type="OMA" id="IFKHEES"/>
<keyword evidence="2 5" id="KW-0812">Transmembrane</keyword>
<keyword evidence="3 5" id="KW-1133">Transmembrane helix</keyword>